<dbReference type="SUPFAM" id="SSF53822">
    <property type="entry name" value="Periplasmic binding protein-like I"/>
    <property type="match status" value="1"/>
</dbReference>
<feature type="chain" id="PRO_5039452693" evidence="1">
    <location>
        <begin position="19"/>
        <end position="327"/>
    </location>
</feature>
<dbReference type="Pfam" id="PF04392">
    <property type="entry name" value="ABC_sub_bind"/>
    <property type="match status" value="1"/>
</dbReference>
<evidence type="ECO:0000256" key="1">
    <source>
        <dbReference type="SAM" id="SignalP"/>
    </source>
</evidence>
<sequence>MKKLGKFLGLLSLLFLLAACNKEGKSEGLSSDNSDKKVKIGIVQMSEHVALDRSEKGFEEEIKKEFPDAEIILKNASGDVTLIPSIVSAFQGQKCDLIYAIATPAAQGAKNIVKDIPIVFSAVTDPVSAGLVKDLEKPEGNITGVSDYISINMQLENFLELFPQTKNIGVLFSTNEVNSKYQIEELKKACQNLSIGVKEVGVNNINDVSQAMTSFKKDIDAFYALSDNLVASSAKVISERLIENKIPSFAAEEGPVENGILLSNGVDYLNLGRKAGEMAVQILKGSPVKDIPVYFSTESSKVCNEDSGKKLNLENLDQVLKDARLIK</sequence>
<evidence type="ECO:0000313" key="2">
    <source>
        <dbReference type="EMBL" id="SUB57666.1"/>
    </source>
</evidence>
<proteinExistence type="predicted"/>
<dbReference type="AlphaFoldDB" id="A0A379C7Q3"/>
<keyword evidence="1" id="KW-0732">Signal</keyword>
<accession>A0A379C7Q3</accession>
<dbReference type="PANTHER" id="PTHR35271">
    <property type="entry name" value="ABC TRANSPORTER, SUBSTRATE-BINDING LIPOPROTEIN-RELATED"/>
    <property type="match status" value="1"/>
</dbReference>
<protein>
    <submittedName>
        <fullName evidence="2">ABC-type uncharacterized transport system, periplasmic component</fullName>
    </submittedName>
</protein>
<dbReference type="PROSITE" id="PS51257">
    <property type="entry name" value="PROKAR_LIPOPROTEIN"/>
    <property type="match status" value="1"/>
</dbReference>
<evidence type="ECO:0000313" key="3">
    <source>
        <dbReference type="Proteomes" id="UP000255517"/>
    </source>
</evidence>
<feature type="signal peptide" evidence="1">
    <location>
        <begin position="1"/>
        <end position="18"/>
    </location>
</feature>
<name>A0A379C7Q3_9FIRM</name>
<dbReference type="CDD" id="cd06325">
    <property type="entry name" value="PBP1_ABC_unchar_transporter"/>
    <property type="match status" value="1"/>
</dbReference>
<dbReference type="STRING" id="1122949.GCA_000378725_01419"/>
<dbReference type="Gene3D" id="3.40.50.2300">
    <property type="match status" value="2"/>
</dbReference>
<gene>
    <name evidence="2" type="ORF">NCTC13149_01519</name>
</gene>
<reference evidence="2 3" key="1">
    <citation type="submission" date="2018-06" db="EMBL/GenBank/DDBJ databases">
        <authorList>
            <consortium name="Pathogen Informatics"/>
            <person name="Doyle S."/>
        </authorList>
    </citation>
    <scope>NUCLEOTIDE SEQUENCE [LARGE SCALE GENOMIC DNA]</scope>
    <source>
        <strain evidence="2 3">NCTC13149</strain>
    </source>
</reference>
<dbReference type="InterPro" id="IPR028082">
    <property type="entry name" value="Peripla_BP_I"/>
</dbReference>
<dbReference type="PANTHER" id="PTHR35271:SF1">
    <property type="entry name" value="ABC TRANSPORTER, SUBSTRATE-BINDING LIPOPROTEIN"/>
    <property type="match status" value="1"/>
</dbReference>
<dbReference type="InterPro" id="IPR007487">
    <property type="entry name" value="ABC_transpt-TYRBP-like"/>
</dbReference>
<dbReference type="EMBL" id="UGSZ01000001">
    <property type="protein sequence ID" value="SUB57666.1"/>
    <property type="molecule type" value="Genomic_DNA"/>
</dbReference>
<organism evidence="2 3">
    <name type="scientific">Peptoniphilus lacrimalis</name>
    <dbReference type="NCBI Taxonomy" id="33031"/>
    <lineage>
        <taxon>Bacteria</taxon>
        <taxon>Bacillati</taxon>
        <taxon>Bacillota</taxon>
        <taxon>Tissierellia</taxon>
        <taxon>Tissierellales</taxon>
        <taxon>Peptoniphilaceae</taxon>
        <taxon>Peptoniphilus</taxon>
    </lineage>
</organism>
<dbReference type="RefSeq" id="WP_019035071.1">
    <property type="nucleotide sequence ID" value="NZ_UGSZ01000001.1"/>
</dbReference>
<dbReference type="Proteomes" id="UP000255517">
    <property type="component" value="Unassembled WGS sequence"/>
</dbReference>
<dbReference type="OrthoDB" id="9776955at2"/>